<dbReference type="InterPro" id="IPR035895">
    <property type="entry name" value="HPr-like_sf"/>
</dbReference>
<keyword evidence="3" id="KW-0963">Cytoplasm</keyword>
<dbReference type="SUPFAM" id="SSF55594">
    <property type="entry name" value="HPr-like"/>
    <property type="match status" value="1"/>
</dbReference>
<evidence type="ECO:0000313" key="6">
    <source>
        <dbReference type="EMBL" id="MBM2769343.1"/>
    </source>
</evidence>
<dbReference type="Gene3D" id="3.30.1340.10">
    <property type="entry name" value="HPr-like"/>
    <property type="match status" value="1"/>
</dbReference>
<gene>
    <name evidence="7" type="ORF">BAN20980_03811</name>
    <name evidence="6" type="ORF">JQK92_23270</name>
</gene>
<reference evidence="6 9" key="2">
    <citation type="submission" date="2021-02" db="EMBL/GenBank/DDBJ databases">
        <title>Draft genome of the type strains Burkholderia anthina DSM16086.</title>
        <authorList>
            <person name="Hertel R."/>
            <person name="Meissner J."/>
            <person name="Poehlein A."/>
            <person name="Daniel R."/>
            <person name="Commichau F.M."/>
        </authorList>
    </citation>
    <scope>NUCLEOTIDE SEQUENCE [LARGE SCALE GENOMIC DNA]</scope>
    <source>
        <strain evidence="6 9">DSM 16086</strain>
    </source>
</reference>
<reference evidence="7 8" key="1">
    <citation type="submission" date="2019-09" db="EMBL/GenBank/DDBJ databases">
        <authorList>
            <person name="Depoorter E."/>
        </authorList>
    </citation>
    <scope>NUCLEOTIDE SEQUENCE [LARGE SCALE GENOMIC DNA]</scope>
    <source>
        <strain evidence="7">LMG 20980</strain>
    </source>
</reference>
<dbReference type="GO" id="GO:0005737">
    <property type="term" value="C:cytoplasm"/>
    <property type="evidence" value="ECO:0007669"/>
    <property type="project" value="UniProtKB-SubCell"/>
</dbReference>
<evidence type="ECO:0000313" key="9">
    <source>
        <dbReference type="Proteomes" id="UP000755577"/>
    </source>
</evidence>
<dbReference type="EMBL" id="JAFCIQ010000018">
    <property type="protein sequence ID" value="MBM2769343.1"/>
    <property type="molecule type" value="Genomic_DNA"/>
</dbReference>
<evidence type="ECO:0000256" key="4">
    <source>
        <dbReference type="ARBA" id="ARBA00022683"/>
    </source>
</evidence>
<name>A0A6P2GDA1_9BURK</name>
<evidence type="ECO:0000313" key="8">
    <source>
        <dbReference type="Proteomes" id="UP000494201"/>
    </source>
</evidence>
<dbReference type="GO" id="GO:0009401">
    <property type="term" value="P:phosphoenolpyruvate-dependent sugar phosphotransferase system"/>
    <property type="evidence" value="ECO:0007669"/>
    <property type="project" value="UniProtKB-KW"/>
</dbReference>
<organism evidence="7 8">
    <name type="scientific">Burkholderia anthina</name>
    <dbReference type="NCBI Taxonomy" id="179879"/>
    <lineage>
        <taxon>Bacteria</taxon>
        <taxon>Pseudomonadati</taxon>
        <taxon>Pseudomonadota</taxon>
        <taxon>Betaproteobacteria</taxon>
        <taxon>Burkholderiales</taxon>
        <taxon>Burkholderiaceae</taxon>
        <taxon>Burkholderia</taxon>
        <taxon>Burkholderia cepacia complex</taxon>
    </lineage>
</organism>
<proteinExistence type="inferred from homology"/>
<dbReference type="GeneID" id="56501860"/>
<sequence>MVEEQVHVGGRLGLNGHRSALVAATASRYASEVACTSQGRTANAKDVMSVMTLCVPSGALVHVTAIGADASEAVRALVNVLSAADPA</sequence>
<dbReference type="PROSITE" id="PS51350">
    <property type="entry name" value="PTS_HPR_DOM"/>
    <property type="match status" value="1"/>
</dbReference>
<dbReference type="RefSeq" id="WP_162826275.1">
    <property type="nucleotide sequence ID" value="NZ_CABVLY010000014.1"/>
</dbReference>
<accession>A0A6P2GDA1</accession>
<keyword evidence="4" id="KW-0598">Phosphotransferase system</keyword>
<evidence type="ECO:0000259" key="5">
    <source>
        <dbReference type="PROSITE" id="PS51350"/>
    </source>
</evidence>
<evidence type="ECO:0000313" key="7">
    <source>
        <dbReference type="EMBL" id="VVU51091.1"/>
    </source>
</evidence>
<evidence type="ECO:0000256" key="2">
    <source>
        <dbReference type="ARBA" id="ARBA00010736"/>
    </source>
</evidence>
<dbReference type="AlphaFoldDB" id="A0A6P2GDA1"/>
<dbReference type="Proteomes" id="UP000494201">
    <property type="component" value="Unassembled WGS sequence"/>
</dbReference>
<dbReference type="PANTHER" id="PTHR33705">
    <property type="entry name" value="PHOSPHOCARRIER PROTEIN HPR"/>
    <property type="match status" value="1"/>
</dbReference>
<feature type="domain" description="HPr" evidence="5">
    <location>
        <begin position="1"/>
        <end position="87"/>
    </location>
</feature>
<dbReference type="EMBL" id="CABVLY010000014">
    <property type="protein sequence ID" value="VVU51091.1"/>
    <property type="molecule type" value="Genomic_DNA"/>
</dbReference>
<keyword evidence="9" id="KW-1185">Reference proteome</keyword>
<comment type="subcellular location">
    <subcellularLocation>
        <location evidence="1">Cytoplasm</location>
    </subcellularLocation>
</comment>
<protein>
    <submittedName>
        <fullName evidence="6">HPr family phosphocarrier protein</fullName>
    </submittedName>
    <submittedName>
        <fullName evidence="7">Phosphocarrier protein HPr</fullName>
    </submittedName>
</protein>
<dbReference type="InterPro" id="IPR050399">
    <property type="entry name" value="HPr"/>
</dbReference>
<dbReference type="Pfam" id="PF00381">
    <property type="entry name" value="PTS-HPr"/>
    <property type="match status" value="1"/>
</dbReference>
<dbReference type="InterPro" id="IPR000032">
    <property type="entry name" value="HPr-like"/>
</dbReference>
<dbReference type="PRINTS" id="PR00107">
    <property type="entry name" value="PHOSPHOCPHPR"/>
</dbReference>
<dbReference type="PANTHER" id="PTHR33705:SF2">
    <property type="entry name" value="PHOSPHOCARRIER PROTEIN NPR"/>
    <property type="match status" value="1"/>
</dbReference>
<dbReference type="Proteomes" id="UP000755577">
    <property type="component" value="Unassembled WGS sequence"/>
</dbReference>
<evidence type="ECO:0000256" key="3">
    <source>
        <dbReference type="ARBA" id="ARBA00022490"/>
    </source>
</evidence>
<evidence type="ECO:0000256" key="1">
    <source>
        <dbReference type="ARBA" id="ARBA00004496"/>
    </source>
</evidence>
<dbReference type="NCBIfam" id="TIGR01003">
    <property type="entry name" value="PTS_HPr_family"/>
    <property type="match status" value="1"/>
</dbReference>
<comment type="similarity">
    <text evidence="2">Belongs to the HPr family.</text>
</comment>